<accession>A0A4Y5TXI5</accession>
<organism evidence="1 2">
    <name type="scientific">Aeromonas phage 2L372D</name>
    <dbReference type="NCBI Taxonomy" id="2588097"/>
    <lineage>
        <taxon>Viruses</taxon>
        <taxon>Duplodnaviria</taxon>
        <taxon>Heunggongvirae</taxon>
        <taxon>Uroviricota</taxon>
        <taxon>Caudoviricetes</taxon>
        <taxon>Plateaulakevirus</taxon>
        <taxon>Plateaulakevirus pv2L372D</taxon>
    </lineage>
</organism>
<proteinExistence type="predicted"/>
<name>A0A4Y5TXI5_9CAUD</name>
<evidence type="ECO:0000313" key="1">
    <source>
        <dbReference type="EMBL" id="QDB74048.1"/>
    </source>
</evidence>
<dbReference type="Proteomes" id="UP000316128">
    <property type="component" value="Segment"/>
</dbReference>
<evidence type="ECO:0000313" key="2">
    <source>
        <dbReference type="Proteomes" id="UP000316128"/>
    </source>
</evidence>
<reference evidence="1 2" key="1">
    <citation type="submission" date="2019-04" db="EMBL/GenBank/DDBJ databases">
        <title>Nine Novel Phages from a Plateau Lake in Southwest China Provide Insights into Aeromonas Phage Diversity.</title>
        <authorList>
            <person name="Xiao W."/>
            <person name="Bai M."/>
            <person name="Wang Y."/>
            <person name="Cui X."/>
        </authorList>
    </citation>
    <scope>NUCLEOTIDE SEQUENCE [LARGE SCALE GENOMIC DNA]</scope>
</reference>
<dbReference type="EMBL" id="MK804893">
    <property type="protein sequence ID" value="QDB74048.1"/>
    <property type="molecule type" value="Genomic_DNA"/>
</dbReference>
<sequence>MKFDIERTSYGEVMMKQEWLYCVKIGAFVPSDGCGYWGTETHYSYDFTAFKPAPEEATHVHWFNK</sequence>
<protein>
    <submittedName>
        <fullName evidence="1">Uncharacterized protein</fullName>
    </submittedName>
</protein>
<keyword evidence="2" id="KW-1185">Reference proteome</keyword>
<gene>
    <name evidence="1" type="ORF">2L372D_134</name>
</gene>